<dbReference type="EMBL" id="MN623374">
    <property type="protein sequence ID" value="QHG11333.1"/>
    <property type="molecule type" value="Genomic_DNA"/>
</dbReference>
<evidence type="ECO:0000313" key="1">
    <source>
        <dbReference type="EMBL" id="QHG11333.1"/>
    </source>
</evidence>
<accession>A0A6B9QVD7</accession>
<organism evidence="1">
    <name type="scientific">Oryctes rhinoceros nudivirus</name>
    <dbReference type="NCBI Taxonomy" id="92521"/>
    <lineage>
        <taxon>Viruses</taxon>
        <taxon>Viruses incertae sedis</taxon>
        <taxon>Naldaviricetes</taxon>
        <taxon>Lefavirales</taxon>
        <taxon>Nudiviridae</taxon>
        <taxon>Alphanudivirus</taxon>
        <taxon>Alphanudivirus oryrhinocerotis</taxon>
    </lineage>
</organism>
<reference evidence="1" key="1">
    <citation type="journal article" date="2020" name="J. ISSAAS">
        <title>Complete genome sequence of Oryctes rhinoceros Nudivirus isolated from Coconut Rhinoceros Beetle in the Solomon Islands.</title>
        <authorList>
            <person name="Etebari K."/>
            <person name="Filipovic I."/>
            <person name="Rasic G."/>
            <person name="Devine G.J."/>
            <person name="Tsatsia H."/>
            <person name="Furlong M.J."/>
        </authorList>
    </citation>
    <scope>NUCLEOTIDE SEQUENCE</scope>
    <source>
        <strain evidence="1">Solomon Islands</strain>
    </source>
</reference>
<gene>
    <name evidence="1" type="ORF">SI_OrNV_gp101</name>
</gene>
<name>A0A6B9QVD7_9VIRU</name>
<sequence length="93" mass="10922">MFLLNAKCEHVCYRAFYIYATFNKRLPIRACQNQSKITFTRGILNSHKKYTESPFSAHHTHVKLNLKITFTRGILNSHKKYTESPFRDAISNI</sequence>
<protein>
    <submittedName>
        <fullName evidence="1">Uncharacterized protein</fullName>
    </submittedName>
</protein>
<proteinExistence type="predicted"/>